<keyword evidence="7" id="KW-0325">Glycoprotein</keyword>
<dbReference type="InterPro" id="IPR007657">
    <property type="entry name" value="Glycosyltransferase_61"/>
</dbReference>
<keyword evidence="11" id="KW-1185">Reference proteome</keyword>
<evidence type="ECO:0000259" key="9">
    <source>
        <dbReference type="Pfam" id="PF04577"/>
    </source>
</evidence>
<accession>A0AAW1PZ70</accession>
<evidence type="ECO:0000313" key="11">
    <source>
        <dbReference type="Proteomes" id="UP001465755"/>
    </source>
</evidence>
<evidence type="ECO:0000256" key="7">
    <source>
        <dbReference type="ARBA" id="ARBA00023180"/>
    </source>
</evidence>
<feature type="transmembrane region" description="Helical" evidence="8">
    <location>
        <begin position="12"/>
        <end position="30"/>
    </location>
</feature>
<evidence type="ECO:0000256" key="5">
    <source>
        <dbReference type="ARBA" id="ARBA00022989"/>
    </source>
</evidence>
<gene>
    <name evidence="10" type="ORF">WJX73_007267</name>
</gene>
<evidence type="ECO:0000256" key="4">
    <source>
        <dbReference type="ARBA" id="ARBA00022692"/>
    </source>
</evidence>
<evidence type="ECO:0000256" key="1">
    <source>
        <dbReference type="ARBA" id="ARBA00004167"/>
    </source>
</evidence>
<keyword evidence="6 8" id="KW-0472">Membrane</keyword>
<organism evidence="10 11">
    <name type="scientific">Symbiochloris irregularis</name>
    <dbReference type="NCBI Taxonomy" id="706552"/>
    <lineage>
        <taxon>Eukaryota</taxon>
        <taxon>Viridiplantae</taxon>
        <taxon>Chlorophyta</taxon>
        <taxon>core chlorophytes</taxon>
        <taxon>Trebouxiophyceae</taxon>
        <taxon>Trebouxiales</taxon>
        <taxon>Trebouxiaceae</taxon>
        <taxon>Symbiochloris</taxon>
    </lineage>
</organism>
<name>A0AAW1PZ70_9CHLO</name>
<dbReference type="EMBL" id="JALJOQ010000001">
    <property type="protein sequence ID" value="KAK9815085.1"/>
    <property type="molecule type" value="Genomic_DNA"/>
</dbReference>
<evidence type="ECO:0000256" key="8">
    <source>
        <dbReference type="SAM" id="Phobius"/>
    </source>
</evidence>
<dbReference type="PANTHER" id="PTHR20961:SF38">
    <property type="entry name" value="PROTEIN O-LINKED-MANNOSE BETA-1,4-N-ACETYLGLUCOSAMINYLTRANSFERASE 2"/>
    <property type="match status" value="1"/>
</dbReference>
<sequence>MIARTTVGGWKLWFAAAGALLICTSTFLLFRSCFEWHWPYLSHHDGSTCRTYGRVHMCRFRDVFYQGGSLAAHWENPGPGGTTLPFQVAQSLGNRSAALVPPCSFSTISAPPGCTENKFQFRQKPSRGPAKNCTANDTVFRDPVILVYRSYINTMHFLNDQAIPFYLTLAEWGLLDHPVQVVAMDDGRYSLWHASPEYLQARDQVWEQVAGRPIMNWWANINDSFCAPEIIVGDPGDVLRNFDRLLPTDTVLDSRDKYQAFVHWMLGRFNLSHPTPEQRRQQRPVVTLIDRSNSSMRRILNQDQILQAARGWPAEVRGVKLEQLDFASQLETVVNSDVIMGMHGAGLGLLAFLPPWGVVVEMHPYGVGPGLIQDFYPGFCNWARLMGLSHMAWHVQNRTTSVPDPQSDLPSYSKNHHTLLHVDDMLHLVSAAANLSQTPLHGRDLDECIQMNKPVHPDYDSVRDYGTLEALGLSRSTARWRHWG</sequence>
<evidence type="ECO:0000313" key="10">
    <source>
        <dbReference type="EMBL" id="KAK9815085.1"/>
    </source>
</evidence>
<dbReference type="GO" id="GO:0016020">
    <property type="term" value="C:membrane"/>
    <property type="evidence" value="ECO:0007669"/>
    <property type="project" value="UniProtKB-SubCell"/>
</dbReference>
<reference evidence="10 11" key="1">
    <citation type="journal article" date="2024" name="Nat. Commun.">
        <title>Phylogenomics reveals the evolutionary origins of lichenization in chlorophyte algae.</title>
        <authorList>
            <person name="Puginier C."/>
            <person name="Libourel C."/>
            <person name="Otte J."/>
            <person name="Skaloud P."/>
            <person name="Haon M."/>
            <person name="Grisel S."/>
            <person name="Petersen M."/>
            <person name="Berrin J.G."/>
            <person name="Delaux P.M."/>
            <person name="Dal Grande F."/>
            <person name="Keller J."/>
        </authorList>
    </citation>
    <scope>NUCLEOTIDE SEQUENCE [LARGE SCALE GENOMIC DNA]</scope>
    <source>
        <strain evidence="10 11">SAG 2036</strain>
    </source>
</reference>
<dbReference type="GO" id="GO:0016763">
    <property type="term" value="F:pentosyltransferase activity"/>
    <property type="evidence" value="ECO:0007669"/>
    <property type="project" value="UniProtKB-ARBA"/>
</dbReference>
<dbReference type="GO" id="GO:0005794">
    <property type="term" value="C:Golgi apparatus"/>
    <property type="evidence" value="ECO:0007669"/>
    <property type="project" value="UniProtKB-ARBA"/>
</dbReference>
<evidence type="ECO:0000256" key="3">
    <source>
        <dbReference type="ARBA" id="ARBA00022679"/>
    </source>
</evidence>
<comment type="caution">
    <text evidence="10">The sequence shown here is derived from an EMBL/GenBank/DDBJ whole genome shotgun (WGS) entry which is preliminary data.</text>
</comment>
<dbReference type="Pfam" id="PF04577">
    <property type="entry name" value="Glyco_transf_61"/>
    <property type="match status" value="1"/>
</dbReference>
<keyword evidence="2" id="KW-0328">Glycosyltransferase</keyword>
<keyword evidence="3" id="KW-0808">Transferase</keyword>
<dbReference type="AlphaFoldDB" id="A0AAW1PZ70"/>
<proteinExistence type="predicted"/>
<evidence type="ECO:0000256" key="2">
    <source>
        <dbReference type="ARBA" id="ARBA00022676"/>
    </source>
</evidence>
<dbReference type="InterPro" id="IPR049625">
    <property type="entry name" value="Glyco_transf_61_cat"/>
</dbReference>
<dbReference type="PANTHER" id="PTHR20961">
    <property type="entry name" value="GLYCOSYLTRANSFERASE"/>
    <property type="match status" value="1"/>
</dbReference>
<feature type="domain" description="Glycosyltransferase 61 catalytic" evidence="9">
    <location>
        <begin position="265"/>
        <end position="360"/>
    </location>
</feature>
<dbReference type="Proteomes" id="UP001465755">
    <property type="component" value="Unassembled WGS sequence"/>
</dbReference>
<keyword evidence="4 8" id="KW-0812">Transmembrane</keyword>
<comment type="subcellular location">
    <subcellularLocation>
        <location evidence="1">Membrane</location>
        <topology evidence="1">Single-pass membrane protein</topology>
    </subcellularLocation>
</comment>
<evidence type="ECO:0000256" key="6">
    <source>
        <dbReference type="ARBA" id="ARBA00023136"/>
    </source>
</evidence>
<protein>
    <recommendedName>
        <fullName evidence="9">Glycosyltransferase 61 catalytic domain-containing protein</fullName>
    </recommendedName>
</protein>
<keyword evidence="5 8" id="KW-1133">Transmembrane helix</keyword>